<evidence type="ECO:0000313" key="14">
    <source>
        <dbReference type="Proteomes" id="UP000554144"/>
    </source>
</evidence>
<gene>
    <name evidence="13" type="primary">gph</name>
    <name evidence="13" type="ORF">H0A62_08785</name>
</gene>
<evidence type="ECO:0000313" key="13">
    <source>
        <dbReference type="EMBL" id="NYT85695.1"/>
    </source>
</evidence>
<comment type="subunit">
    <text evidence="5">Homotrimer.</text>
</comment>
<reference evidence="13 14" key="1">
    <citation type="submission" date="2020-07" db="EMBL/GenBank/DDBJ databases">
        <title>Taxonomic revisions and descriptions of new bacterial species based on genomic comparisons in the high-G+C-content subgroup of the family Alcaligenaceae.</title>
        <authorList>
            <person name="Szabo A."/>
            <person name="Felfoldi T."/>
        </authorList>
    </citation>
    <scope>NUCLEOTIDE SEQUENCE [LARGE SCALE GENOMIC DNA]</scope>
    <source>
        <strain evidence="13 14">DSM 25667</strain>
    </source>
</reference>
<evidence type="ECO:0000256" key="9">
    <source>
        <dbReference type="ARBA" id="ARBA00022801"/>
    </source>
</evidence>
<dbReference type="Proteomes" id="UP000554144">
    <property type="component" value="Unassembled WGS sequence"/>
</dbReference>
<dbReference type="PANTHER" id="PTHR43434">
    <property type="entry name" value="PHOSPHOGLYCOLATE PHOSPHATASE"/>
    <property type="match status" value="1"/>
</dbReference>
<comment type="function">
    <text evidence="12">Specifically catalyzes the dephosphorylation of 2-phosphoglycolate. Is involved in the dissimilation of the intracellular 2-phosphoglycolate formed during the DNA repair of 3'-phosphoglycolate ends, a major class of DNA lesions induced by oxidative stress.</text>
</comment>
<dbReference type="NCBIfam" id="TIGR01549">
    <property type="entry name" value="HAD-SF-IA-v1"/>
    <property type="match status" value="1"/>
</dbReference>
<dbReference type="Pfam" id="PF13419">
    <property type="entry name" value="HAD_2"/>
    <property type="match status" value="1"/>
</dbReference>
<dbReference type="RefSeq" id="WP_130039263.1">
    <property type="nucleotide sequence ID" value="NZ_JACCEV010000002.1"/>
</dbReference>
<dbReference type="GO" id="GO:0005829">
    <property type="term" value="C:cytosol"/>
    <property type="evidence" value="ECO:0007669"/>
    <property type="project" value="TreeGrafter"/>
</dbReference>
<dbReference type="InterPro" id="IPR041492">
    <property type="entry name" value="HAD_2"/>
</dbReference>
<comment type="caution">
    <text evidence="13">The sequence shown here is derived from an EMBL/GenBank/DDBJ whole genome shotgun (WGS) entry which is preliminary data.</text>
</comment>
<dbReference type="EMBL" id="JACCEV010000002">
    <property type="protein sequence ID" value="NYT85695.1"/>
    <property type="molecule type" value="Genomic_DNA"/>
</dbReference>
<comment type="catalytic activity">
    <reaction evidence="1">
        <text>2-phosphoglycolate + H2O = glycolate + phosphate</text>
        <dbReference type="Rhea" id="RHEA:14369"/>
        <dbReference type="ChEBI" id="CHEBI:15377"/>
        <dbReference type="ChEBI" id="CHEBI:29805"/>
        <dbReference type="ChEBI" id="CHEBI:43474"/>
        <dbReference type="ChEBI" id="CHEBI:58033"/>
        <dbReference type="EC" id="3.1.3.18"/>
    </reaction>
</comment>
<dbReference type="InterPro" id="IPR036412">
    <property type="entry name" value="HAD-like_sf"/>
</dbReference>
<keyword evidence="7" id="KW-0113">Calvin cycle</keyword>
<evidence type="ECO:0000256" key="5">
    <source>
        <dbReference type="ARBA" id="ARBA00011233"/>
    </source>
</evidence>
<keyword evidence="11" id="KW-0119">Carbohydrate metabolism</keyword>
<dbReference type="GO" id="GO:0019253">
    <property type="term" value="P:reductive pentose-phosphate cycle"/>
    <property type="evidence" value="ECO:0007669"/>
    <property type="project" value="UniProtKB-KW"/>
</dbReference>
<evidence type="ECO:0000256" key="11">
    <source>
        <dbReference type="ARBA" id="ARBA00023277"/>
    </source>
</evidence>
<dbReference type="AlphaFoldDB" id="A0A853H3A4"/>
<keyword evidence="10" id="KW-0460">Magnesium</keyword>
<accession>A0A853H3A4</accession>
<dbReference type="InterPro" id="IPR006439">
    <property type="entry name" value="HAD-SF_hydro_IA"/>
</dbReference>
<dbReference type="SFLD" id="SFLDG01129">
    <property type="entry name" value="C1.5:_HAD__Beta-PGM__Phosphata"/>
    <property type="match status" value="1"/>
</dbReference>
<evidence type="ECO:0000256" key="2">
    <source>
        <dbReference type="ARBA" id="ARBA00001946"/>
    </source>
</evidence>
<keyword evidence="8" id="KW-0479">Metal-binding</keyword>
<dbReference type="GO" id="GO:0008967">
    <property type="term" value="F:phosphoglycolate phosphatase activity"/>
    <property type="evidence" value="ECO:0007669"/>
    <property type="project" value="UniProtKB-EC"/>
</dbReference>
<comment type="pathway">
    <text evidence="3">Organic acid metabolism; glycolate biosynthesis; glycolate from 2-phosphoglycolate: step 1/1.</text>
</comment>
<evidence type="ECO:0000256" key="1">
    <source>
        <dbReference type="ARBA" id="ARBA00000830"/>
    </source>
</evidence>
<dbReference type="InterPro" id="IPR037512">
    <property type="entry name" value="PGPase_prok"/>
</dbReference>
<name>A0A853H3A4_9BURK</name>
<dbReference type="SFLD" id="SFLDS00003">
    <property type="entry name" value="Haloacid_Dehalogenase"/>
    <property type="match status" value="1"/>
</dbReference>
<dbReference type="OrthoDB" id="9776368at2"/>
<dbReference type="SUPFAM" id="SSF56784">
    <property type="entry name" value="HAD-like"/>
    <property type="match status" value="1"/>
</dbReference>
<dbReference type="SFLD" id="SFLDG01135">
    <property type="entry name" value="C1.5.6:_HAD__Beta-PGM__Phospha"/>
    <property type="match status" value="1"/>
</dbReference>
<protein>
    <recommendedName>
        <fullName evidence="6">phosphoglycolate phosphatase</fullName>
        <ecNumber evidence="6">3.1.3.18</ecNumber>
    </recommendedName>
</protein>
<dbReference type="InterPro" id="IPR023198">
    <property type="entry name" value="PGP-like_dom2"/>
</dbReference>
<keyword evidence="9 13" id="KW-0378">Hydrolase</keyword>
<dbReference type="NCBIfam" id="TIGR01449">
    <property type="entry name" value="PGP_bact"/>
    <property type="match status" value="1"/>
</dbReference>
<evidence type="ECO:0000256" key="6">
    <source>
        <dbReference type="ARBA" id="ARBA00013078"/>
    </source>
</evidence>
<dbReference type="Gene3D" id="1.10.150.240">
    <property type="entry name" value="Putative phosphatase, domain 2"/>
    <property type="match status" value="1"/>
</dbReference>
<evidence type="ECO:0000256" key="4">
    <source>
        <dbReference type="ARBA" id="ARBA00006171"/>
    </source>
</evidence>
<keyword evidence="14" id="KW-1185">Reference proteome</keyword>
<dbReference type="Gene3D" id="3.40.50.1000">
    <property type="entry name" value="HAD superfamily/HAD-like"/>
    <property type="match status" value="1"/>
</dbReference>
<organism evidence="13 14">
    <name type="scientific">Pollutimonas harenae</name>
    <dbReference type="NCBI Taxonomy" id="657015"/>
    <lineage>
        <taxon>Bacteria</taxon>
        <taxon>Pseudomonadati</taxon>
        <taxon>Pseudomonadota</taxon>
        <taxon>Betaproteobacteria</taxon>
        <taxon>Burkholderiales</taxon>
        <taxon>Alcaligenaceae</taxon>
        <taxon>Pollutimonas</taxon>
    </lineage>
</organism>
<dbReference type="GO" id="GO:0006281">
    <property type="term" value="P:DNA repair"/>
    <property type="evidence" value="ECO:0007669"/>
    <property type="project" value="TreeGrafter"/>
</dbReference>
<evidence type="ECO:0000256" key="7">
    <source>
        <dbReference type="ARBA" id="ARBA00022567"/>
    </source>
</evidence>
<dbReference type="InterPro" id="IPR023214">
    <property type="entry name" value="HAD_sf"/>
</dbReference>
<dbReference type="PANTHER" id="PTHR43434:SF23">
    <property type="entry name" value="PHOSPHOGLYCOLATE PHOSPHATASE"/>
    <property type="match status" value="1"/>
</dbReference>
<dbReference type="FunFam" id="3.40.50.1000:FF:000022">
    <property type="entry name" value="Phosphoglycolate phosphatase"/>
    <property type="match status" value="1"/>
</dbReference>
<evidence type="ECO:0000256" key="8">
    <source>
        <dbReference type="ARBA" id="ARBA00022723"/>
    </source>
</evidence>
<dbReference type="NCBIfam" id="TIGR01509">
    <property type="entry name" value="HAD-SF-IA-v3"/>
    <property type="match status" value="1"/>
</dbReference>
<sequence>MQKLVLFDFDGTLADTAPDLAAAANKQRARRGLPPLAYEALRPYASQGARGLLKAGLDMNPDHPEYETCRQQFLEDYEQDMTTLTRLFPGVSELLSTLKQNDYAWGIVTNKMEYLAIPLVVHLGLYTDCVITVGGDTTEYTKPHPAPLLHAAEQAGVEPTQCIYIGDDQRDIIAGKAAGMATLVAAYGYCGQETALHAWDADGIAQSPQELWPAIQKWTNASKRSA</sequence>
<dbReference type="InterPro" id="IPR050155">
    <property type="entry name" value="HAD-like_hydrolase_sf"/>
</dbReference>
<comment type="similarity">
    <text evidence="4">Belongs to the HAD-like hydrolase superfamily. CbbY/CbbZ/Gph/YieH family.</text>
</comment>
<evidence type="ECO:0000256" key="3">
    <source>
        <dbReference type="ARBA" id="ARBA00004818"/>
    </source>
</evidence>
<comment type="cofactor">
    <cofactor evidence="2">
        <name>Mg(2+)</name>
        <dbReference type="ChEBI" id="CHEBI:18420"/>
    </cofactor>
</comment>
<dbReference type="GO" id="GO:0046872">
    <property type="term" value="F:metal ion binding"/>
    <property type="evidence" value="ECO:0007669"/>
    <property type="project" value="UniProtKB-KW"/>
</dbReference>
<evidence type="ECO:0000256" key="12">
    <source>
        <dbReference type="ARBA" id="ARBA00059247"/>
    </source>
</evidence>
<evidence type="ECO:0000256" key="10">
    <source>
        <dbReference type="ARBA" id="ARBA00022842"/>
    </source>
</evidence>
<proteinExistence type="inferred from homology"/>
<dbReference type="EC" id="3.1.3.18" evidence="6"/>